<dbReference type="EMBL" id="HBUF01041846">
    <property type="protein sequence ID" value="CAG6618339.1"/>
    <property type="molecule type" value="Transcribed_RNA"/>
</dbReference>
<dbReference type="EMBL" id="HBUF01196832">
    <property type="protein sequence ID" value="CAG6660363.1"/>
    <property type="molecule type" value="Transcribed_RNA"/>
</dbReference>
<dbReference type="EMBL" id="HBUF01196831">
    <property type="protein sequence ID" value="CAG6660362.1"/>
    <property type="molecule type" value="Transcribed_RNA"/>
</dbReference>
<dbReference type="EMBL" id="HBUF01533925">
    <property type="protein sequence ID" value="CAG6752661.1"/>
    <property type="molecule type" value="Transcribed_RNA"/>
</dbReference>
<keyword evidence="2" id="KW-0090">Biological rhythms</keyword>
<organism evidence="5">
    <name type="scientific">Cacopsylla melanoneura</name>
    <dbReference type="NCBI Taxonomy" id="428564"/>
    <lineage>
        <taxon>Eukaryota</taxon>
        <taxon>Metazoa</taxon>
        <taxon>Ecdysozoa</taxon>
        <taxon>Arthropoda</taxon>
        <taxon>Hexapoda</taxon>
        <taxon>Insecta</taxon>
        <taxon>Pterygota</taxon>
        <taxon>Neoptera</taxon>
        <taxon>Paraneoptera</taxon>
        <taxon>Hemiptera</taxon>
        <taxon>Sternorrhyncha</taxon>
        <taxon>Psylloidea</taxon>
        <taxon>Psyllidae</taxon>
        <taxon>Psyllinae</taxon>
        <taxon>Cacopsylla</taxon>
    </lineage>
</organism>
<dbReference type="EMBL" id="HBUF01041847">
    <property type="protein sequence ID" value="CAG6618340.1"/>
    <property type="molecule type" value="Transcribed_RNA"/>
</dbReference>
<dbReference type="EMBL" id="HBUF01041845">
    <property type="protein sequence ID" value="CAG6618338.1"/>
    <property type="molecule type" value="Transcribed_RNA"/>
</dbReference>
<dbReference type="SMART" id="SM00700">
    <property type="entry name" value="JHBP"/>
    <property type="match status" value="1"/>
</dbReference>
<feature type="chain" id="PRO_5036428932" evidence="4">
    <location>
        <begin position="26"/>
        <end position="258"/>
    </location>
</feature>
<evidence type="ECO:0000256" key="3">
    <source>
        <dbReference type="ARBA" id="ARBA00060902"/>
    </source>
</evidence>
<feature type="signal peptide" evidence="4">
    <location>
        <begin position="1"/>
        <end position="25"/>
    </location>
</feature>
<dbReference type="EMBL" id="HBUF01041848">
    <property type="protein sequence ID" value="CAG6618341.1"/>
    <property type="molecule type" value="Transcribed_RNA"/>
</dbReference>
<dbReference type="EMBL" id="HBUF01196833">
    <property type="protein sequence ID" value="CAG6660364.1"/>
    <property type="molecule type" value="Transcribed_RNA"/>
</dbReference>
<dbReference type="InterPro" id="IPR038606">
    <property type="entry name" value="To_sf"/>
</dbReference>
<dbReference type="InterPro" id="IPR010562">
    <property type="entry name" value="Haemolymph_juvenile_hormone-bd"/>
</dbReference>
<dbReference type="GO" id="GO:0005615">
    <property type="term" value="C:extracellular space"/>
    <property type="evidence" value="ECO:0007669"/>
    <property type="project" value="TreeGrafter"/>
</dbReference>
<sequence>MKMNCLNFWLSVATIFVINIQRISWTNCLKLPSYTKPCSRHDPKLNECVVRHGQAAIPLFINGDPKYRVPKMDPLYIKQLTVNQGSRQIGLALTLKNFNIYGLKNIKFKKARTELEKRHIEWDFEIPSVLILGQYDISGKVLILPITGTGDANVTITNLKITYKYDWVYVTRKGKQYMNITSSKLLFENGRTYFDLKNLFNGDKMLGGQMNYFLNDNWADITKELGPAVGDAIGEVFRQLLTSIAELVPWEYIYPEKV</sequence>
<evidence type="ECO:0000256" key="2">
    <source>
        <dbReference type="ARBA" id="ARBA00023108"/>
    </source>
</evidence>
<evidence type="ECO:0000256" key="4">
    <source>
        <dbReference type="SAM" id="SignalP"/>
    </source>
</evidence>
<name>A0A8D8YMH6_9HEMI</name>
<dbReference type="EMBL" id="HBUF01384475">
    <property type="protein sequence ID" value="CAG6731634.1"/>
    <property type="molecule type" value="Transcribed_RNA"/>
</dbReference>
<dbReference type="Pfam" id="PF06585">
    <property type="entry name" value="JHBP"/>
    <property type="match status" value="1"/>
</dbReference>
<proteinExistence type="inferred from homology"/>
<comment type="similarity">
    <text evidence="3">Belongs to the TO family.</text>
</comment>
<accession>A0A8D8YMH6</accession>
<keyword evidence="1 4" id="KW-0732">Signal</keyword>
<dbReference type="FunFam" id="3.15.10.30:FF:000001">
    <property type="entry name" value="Takeout-like protein 1"/>
    <property type="match status" value="1"/>
</dbReference>
<dbReference type="EMBL" id="HBUF01533924">
    <property type="protein sequence ID" value="CAG6752660.1"/>
    <property type="molecule type" value="Transcribed_RNA"/>
</dbReference>
<dbReference type="EMBL" id="HBUF01384474">
    <property type="protein sequence ID" value="CAG6731633.1"/>
    <property type="molecule type" value="Transcribed_RNA"/>
</dbReference>
<dbReference type="PANTHER" id="PTHR11008:SF41">
    <property type="entry name" value="RE70318P"/>
    <property type="match status" value="1"/>
</dbReference>
<dbReference type="EMBL" id="HBUF01196834">
    <property type="protein sequence ID" value="CAG6660365.1"/>
    <property type="molecule type" value="Transcribed_RNA"/>
</dbReference>
<protein>
    <submittedName>
        <fullName evidence="5">Protein takeout</fullName>
    </submittedName>
</protein>
<evidence type="ECO:0000313" key="5">
    <source>
        <dbReference type="EMBL" id="CAG6731633.1"/>
    </source>
</evidence>
<dbReference type="AlphaFoldDB" id="A0A8D8YMH6"/>
<evidence type="ECO:0000256" key="1">
    <source>
        <dbReference type="ARBA" id="ARBA00022729"/>
    </source>
</evidence>
<dbReference type="EMBL" id="HBUF01041849">
    <property type="protein sequence ID" value="CAG6618342.1"/>
    <property type="molecule type" value="Transcribed_RNA"/>
</dbReference>
<reference evidence="5" key="1">
    <citation type="submission" date="2021-05" db="EMBL/GenBank/DDBJ databases">
        <authorList>
            <person name="Alioto T."/>
            <person name="Alioto T."/>
            <person name="Gomez Garrido J."/>
        </authorList>
    </citation>
    <scope>NUCLEOTIDE SEQUENCE</scope>
</reference>
<dbReference type="PANTHER" id="PTHR11008">
    <property type="entry name" value="PROTEIN TAKEOUT-LIKE PROTEIN"/>
    <property type="match status" value="1"/>
</dbReference>
<dbReference type="GO" id="GO:0007623">
    <property type="term" value="P:circadian rhythm"/>
    <property type="evidence" value="ECO:0007669"/>
    <property type="project" value="UniProtKB-ARBA"/>
</dbReference>
<dbReference type="Gene3D" id="3.15.10.30">
    <property type="entry name" value="Haemolymph juvenile hormone binding protein"/>
    <property type="match status" value="1"/>
</dbReference>
<dbReference type="EMBL" id="HBUF01384476">
    <property type="protein sequence ID" value="CAG6731635.1"/>
    <property type="molecule type" value="Transcribed_RNA"/>
</dbReference>